<feature type="region of interest" description="Disordered" evidence="1">
    <location>
        <begin position="49"/>
        <end position="68"/>
    </location>
</feature>
<dbReference type="AlphaFoldDB" id="A0A8J5D1V6"/>
<accession>A0A8J5D1V6</accession>
<dbReference type="PANTHER" id="PTHR47018">
    <property type="entry name" value="CXC DOMAIN-CONTAINING PROTEIN-RELATED"/>
    <property type="match status" value="1"/>
</dbReference>
<evidence type="ECO:0000256" key="1">
    <source>
        <dbReference type="SAM" id="MobiDB-lite"/>
    </source>
</evidence>
<protein>
    <submittedName>
        <fullName evidence="2">Uncharacterized protein</fullName>
    </submittedName>
</protein>
<evidence type="ECO:0000313" key="2">
    <source>
        <dbReference type="EMBL" id="KAG0726527.1"/>
    </source>
</evidence>
<feature type="compositionally biased region" description="Polar residues" evidence="1">
    <location>
        <begin position="59"/>
        <end position="68"/>
    </location>
</feature>
<feature type="region of interest" description="Disordered" evidence="1">
    <location>
        <begin position="102"/>
        <end position="138"/>
    </location>
</feature>
<dbReference type="EMBL" id="JACEEZ010004265">
    <property type="protein sequence ID" value="KAG0726527.1"/>
    <property type="molecule type" value="Genomic_DNA"/>
</dbReference>
<dbReference type="Proteomes" id="UP000770661">
    <property type="component" value="Unassembled WGS sequence"/>
</dbReference>
<sequence length="138" mass="15948">MALDTRNVIDHPVVNTVRTVEPVGKKQYETYKKSVLTDATHSIHDPFKKNKLPLFRSPTPKTKSKQVGQVSMLKDDVALFSRLYIVTQHRDGDLDTFFKHENHPYPPSWLKEGSCDKGRSPISPTFWPRRRKKNPLAH</sequence>
<feature type="compositionally biased region" description="Basic residues" evidence="1">
    <location>
        <begin position="128"/>
        <end position="138"/>
    </location>
</feature>
<organism evidence="2 3">
    <name type="scientific">Chionoecetes opilio</name>
    <name type="common">Atlantic snow crab</name>
    <name type="synonym">Cancer opilio</name>
    <dbReference type="NCBI Taxonomy" id="41210"/>
    <lineage>
        <taxon>Eukaryota</taxon>
        <taxon>Metazoa</taxon>
        <taxon>Ecdysozoa</taxon>
        <taxon>Arthropoda</taxon>
        <taxon>Crustacea</taxon>
        <taxon>Multicrustacea</taxon>
        <taxon>Malacostraca</taxon>
        <taxon>Eumalacostraca</taxon>
        <taxon>Eucarida</taxon>
        <taxon>Decapoda</taxon>
        <taxon>Pleocyemata</taxon>
        <taxon>Brachyura</taxon>
        <taxon>Eubrachyura</taxon>
        <taxon>Majoidea</taxon>
        <taxon>Majidae</taxon>
        <taxon>Chionoecetes</taxon>
    </lineage>
</organism>
<keyword evidence="3" id="KW-1185">Reference proteome</keyword>
<reference evidence="2" key="1">
    <citation type="submission" date="2020-07" db="EMBL/GenBank/DDBJ databases">
        <title>The High-quality genome of the commercially important snow crab, Chionoecetes opilio.</title>
        <authorList>
            <person name="Jeong J.-H."/>
            <person name="Ryu S."/>
        </authorList>
    </citation>
    <scope>NUCLEOTIDE SEQUENCE</scope>
    <source>
        <strain evidence="2">MADBK_172401_WGS</strain>
        <tissue evidence="2">Digestive gland</tissue>
    </source>
</reference>
<evidence type="ECO:0000313" key="3">
    <source>
        <dbReference type="Proteomes" id="UP000770661"/>
    </source>
</evidence>
<proteinExistence type="predicted"/>
<comment type="caution">
    <text evidence="2">The sequence shown here is derived from an EMBL/GenBank/DDBJ whole genome shotgun (WGS) entry which is preliminary data.</text>
</comment>
<name>A0A8J5D1V6_CHIOP</name>
<dbReference type="OrthoDB" id="7315948at2759"/>
<gene>
    <name evidence="2" type="ORF">GWK47_036344</name>
</gene>